<reference evidence="2 3" key="1">
    <citation type="submission" date="2014-04" db="EMBL/GenBank/DDBJ databases">
        <authorList>
            <consortium name="DOE Joint Genome Institute"/>
            <person name="Kuo A."/>
            <person name="Kohler A."/>
            <person name="Jargeat P."/>
            <person name="Nagy L.G."/>
            <person name="Floudas D."/>
            <person name="Copeland A."/>
            <person name="Barry K.W."/>
            <person name="Cichocki N."/>
            <person name="Veneault-Fourrey C."/>
            <person name="LaButti K."/>
            <person name="Lindquist E.A."/>
            <person name="Lipzen A."/>
            <person name="Lundell T."/>
            <person name="Morin E."/>
            <person name="Murat C."/>
            <person name="Sun H."/>
            <person name="Tunlid A."/>
            <person name="Henrissat B."/>
            <person name="Grigoriev I.V."/>
            <person name="Hibbett D.S."/>
            <person name="Martin F."/>
            <person name="Nordberg H.P."/>
            <person name="Cantor M.N."/>
            <person name="Hua S.X."/>
        </authorList>
    </citation>
    <scope>NUCLEOTIDE SEQUENCE [LARGE SCALE GENOMIC DNA]</scope>
    <source>
        <strain evidence="2 3">Ve08.2h10</strain>
    </source>
</reference>
<evidence type="ECO:0000313" key="2">
    <source>
        <dbReference type="EMBL" id="KIK75701.1"/>
    </source>
</evidence>
<proteinExistence type="predicted"/>
<feature type="compositionally biased region" description="Acidic residues" evidence="1">
    <location>
        <begin position="31"/>
        <end position="42"/>
    </location>
</feature>
<reference evidence="3" key="2">
    <citation type="submission" date="2015-01" db="EMBL/GenBank/DDBJ databases">
        <title>Evolutionary Origins and Diversification of the Mycorrhizal Mutualists.</title>
        <authorList>
            <consortium name="DOE Joint Genome Institute"/>
            <consortium name="Mycorrhizal Genomics Consortium"/>
            <person name="Kohler A."/>
            <person name="Kuo A."/>
            <person name="Nagy L.G."/>
            <person name="Floudas D."/>
            <person name="Copeland A."/>
            <person name="Barry K.W."/>
            <person name="Cichocki N."/>
            <person name="Veneault-Fourrey C."/>
            <person name="LaButti K."/>
            <person name="Lindquist E.A."/>
            <person name="Lipzen A."/>
            <person name="Lundell T."/>
            <person name="Morin E."/>
            <person name="Murat C."/>
            <person name="Riley R."/>
            <person name="Ohm R."/>
            <person name="Sun H."/>
            <person name="Tunlid A."/>
            <person name="Henrissat B."/>
            <person name="Grigoriev I.V."/>
            <person name="Hibbett D.S."/>
            <person name="Martin F."/>
        </authorList>
    </citation>
    <scope>NUCLEOTIDE SEQUENCE [LARGE SCALE GENOMIC DNA]</scope>
    <source>
        <strain evidence="3">Ve08.2h10</strain>
    </source>
</reference>
<feature type="region of interest" description="Disordered" evidence="1">
    <location>
        <begin position="19"/>
        <end position="42"/>
    </location>
</feature>
<dbReference type="STRING" id="930991.A0A0D0CX39"/>
<protein>
    <submittedName>
        <fullName evidence="2">Uncharacterized protein</fullName>
    </submittedName>
</protein>
<dbReference type="OrthoDB" id="4743193at2759"/>
<gene>
    <name evidence="2" type="ORF">PAXRUDRAFT_18764</name>
</gene>
<dbReference type="Proteomes" id="UP000054538">
    <property type="component" value="Unassembled WGS sequence"/>
</dbReference>
<organism evidence="2 3">
    <name type="scientific">Paxillus rubicundulus Ve08.2h10</name>
    <dbReference type="NCBI Taxonomy" id="930991"/>
    <lineage>
        <taxon>Eukaryota</taxon>
        <taxon>Fungi</taxon>
        <taxon>Dikarya</taxon>
        <taxon>Basidiomycota</taxon>
        <taxon>Agaricomycotina</taxon>
        <taxon>Agaricomycetes</taxon>
        <taxon>Agaricomycetidae</taxon>
        <taxon>Boletales</taxon>
        <taxon>Paxilineae</taxon>
        <taxon>Paxillaceae</taxon>
        <taxon>Paxillus</taxon>
    </lineage>
</organism>
<sequence length="185" mass="20410">MLAGTPTFWSMLGTLLGDDQMTPSGHREGLEGAEDEADEEASYWDEVDEIDLKGIINRFTKESGGSSAAERQAKCSAAINIMKRIMICSILMQSMNQKSNTLQCILGIFLQSVHALQKVINTLAQLGISISTDSINCTICLLSVESQNSLCELGQSLLASYTYDNFDVDLKSFRKWRNQTTHSNT</sequence>
<evidence type="ECO:0000313" key="3">
    <source>
        <dbReference type="Proteomes" id="UP000054538"/>
    </source>
</evidence>
<name>A0A0D0CX39_9AGAM</name>
<dbReference type="HOGENOM" id="CLU_009487_2_1_1"/>
<accession>A0A0D0CX39</accession>
<dbReference type="AlphaFoldDB" id="A0A0D0CX39"/>
<dbReference type="InParanoid" id="A0A0D0CX39"/>
<evidence type="ECO:0000256" key="1">
    <source>
        <dbReference type="SAM" id="MobiDB-lite"/>
    </source>
</evidence>
<keyword evidence="3" id="KW-1185">Reference proteome</keyword>
<dbReference type="EMBL" id="KN827921">
    <property type="protein sequence ID" value="KIK75701.1"/>
    <property type="molecule type" value="Genomic_DNA"/>
</dbReference>